<evidence type="ECO:0000256" key="1">
    <source>
        <dbReference type="SAM" id="SignalP"/>
    </source>
</evidence>
<evidence type="ECO:0000313" key="2">
    <source>
        <dbReference type="EMBL" id="OAD90611.1"/>
    </source>
</evidence>
<gene>
    <name evidence="2" type="ORF">A7A78_14380</name>
</gene>
<evidence type="ECO:0008006" key="4">
    <source>
        <dbReference type="Google" id="ProtNLM"/>
    </source>
</evidence>
<dbReference type="OrthoDB" id="1114455at2"/>
<dbReference type="InterPro" id="IPR036709">
    <property type="entry name" value="Autotransporte_beta_dom_sf"/>
</dbReference>
<dbReference type="AlphaFoldDB" id="A0A1A9LCW8"/>
<dbReference type="SUPFAM" id="SSF103515">
    <property type="entry name" value="Autotransporter"/>
    <property type="match status" value="1"/>
</dbReference>
<dbReference type="STRING" id="1385699.A7A78_14380"/>
<evidence type="ECO:0000313" key="3">
    <source>
        <dbReference type="Proteomes" id="UP000077552"/>
    </source>
</evidence>
<reference evidence="2 3" key="1">
    <citation type="submission" date="2016-05" db="EMBL/GenBank/DDBJ databases">
        <title>Genome sequencing of Vitellibacter soesokkakensis RSSK-12.</title>
        <authorList>
            <person name="Thevarajoo S."/>
            <person name="Selvaratnam C."/>
            <person name="Goh K.M."/>
            <person name="Chan K.-G."/>
            <person name="Chong C.S."/>
        </authorList>
    </citation>
    <scope>NUCLEOTIDE SEQUENCE [LARGE SCALE GENOMIC DNA]</scope>
    <source>
        <strain evidence="2 3">RSSK-12</strain>
    </source>
</reference>
<dbReference type="InterPro" id="IPR019861">
    <property type="entry name" value="PorP/SprF_Bacteroidetes"/>
</dbReference>
<sequence>MKKHIYILIVLMAGLLFQEAQAQQDPQYTQYMYNMNVVNPAYAGSKESLSITALYRNQWSGLEGNPVTFTFAAHSPISDKIGLGLSAIKDELGPVKETNVFADFSYTLQVGSNVKLALGLKAGATFHDVGLSTLELQDPNDPFFSEDINKTYPNVGAGAFLYGEKFYLGLSVPNMLKSVHLDENGIKYGSETNHYFATAGYVFQLSENFKLKPSVMVKSAFDAPVSYDANLNALFYDKFELGASYRLDDSFSGLVGFQITPNIRLGYAYDHVTSDIKTVGPASHEVVLTFDLFFKPRVLRSPRFF</sequence>
<comment type="caution">
    <text evidence="2">The sequence shown here is derived from an EMBL/GenBank/DDBJ whole genome shotgun (WGS) entry which is preliminary data.</text>
</comment>
<name>A0A1A9LCW8_9FLAO</name>
<dbReference type="EMBL" id="LXIE01000035">
    <property type="protein sequence ID" value="OAD90611.1"/>
    <property type="molecule type" value="Genomic_DNA"/>
</dbReference>
<feature type="signal peptide" evidence="1">
    <location>
        <begin position="1"/>
        <end position="22"/>
    </location>
</feature>
<organism evidence="2 3">
    <name type="scientific">Aequorivita soesokkakensis</name>
    <dbReference type="NCBI Taxonomy" id="1385699"/>
    <lineage>
        <taxon>Bacteria</taxon>
        <taxon>Pseudomonadati</taxon>
        <taxon>Bacteroidota</taxon>
        <taxon>Flavobacteriia</taxon>
        <taxon>Flavobacteriales</taxon>
        <taxon>Flavobacteriaceae</taxon>
        <taxon>Aequorivita</taxon>
    </lineage>
</organism>
<proteinExistence type="predicted"/>
<accession>A0A1A9LCW8</accession>
<dbReference type="Pfam" id="PF11751">
    <property type="entry name" value="PorP_SprF"/>
    <property type="match status" value="1"/>
</dbReference>
<dbReference type="Proteomes" id="UP000077552">
    <property type="component" value="Unassembled WGS sequence"/>
</dbReference>
<dbReference type="RefSeq" id="WP_068762623.1">
    <property type="nucleotide sequence ID" value="NZ_LXIE01000035.1"/>
</dbReference>
<feature type="chain" id="PRO_5008392080" description="Type IX secretion system membrane protein PorP/SprF" evidence="1">
    <location>
        <begin position="23"/>
        <end position="305"/>
    </location>
</feature>
<keyword evidence="1" id="KW-0732">Signal</keyword>
<keyword evidence="3" id="KW-1185">Reference proteome</keyword>
<protein>
    <recommendedName>
        <fullName evidence="4">Type IX secretion system membrane protein PorP/SprF</fullName>
    </recommendedName>
</protein>
<dbReference type="NCBIfam" id="TIGR03519">
    <property type="entry name" value="T9SS_PorP_fam"/>
    <property type="match status" value="1"/>
</dbReference>